<keyword evidence="2" id="KW-0238">DNA-binding</keyword>
<accession>A0A4P7IDE3</accession>
<evidence type="ECO:0000259" key="5">
    <source>
        <dbReference type="PROSITE" id="PS50043"/>
    </source>
</evidence>
<dbReference type="SMART" id="SM00421">
    <property type="entry name" value="HTH_LUXR"/>
    <property type="match status" value="1"/>
</dbReference>
<feature type="domain" description="HTH luxR-type" evidence="5">
    <location>
        <begin position="158"/>
        <end position="223"/>
    </location>
</feature>
<evidence type="ECO:0000313" key="6">
    <source>
        <dbReference type="EMBL" id="QBX54613.1"/>
    </source>
</evidence>
<dbReference type="GO" id="GO:0006355">
    <property type="term" value="P:regulation of DNA-templated transcription"/>
    <property type="evidence" value="ECO:0007669"/>
    <property type="project" value="InterPro"/>
</dbReference>
<dbReference type="SUPFAM" id="SSF46894">
    <property type="entry name" value="C-terminal effector domain of the bipartite response regulators"/>
    <property type="match status" value="1"/>
</dbReference>
<dbReference type="PANTHER" id="PTHR44688">
    <property type="entry name" value="DNA-BINDING TRANSCRIPTIONAL ACTIVATOR DEVR_DOSR"/>
    <property type="match status" value="1"/>
</dbReference>
<dbReference type="PANTHER" id="PTHR44688:SF16">
    <property type="entry name" value="DNA-BINDING TRANSCRIPTIONAL ACTIVATOR DEVR_DOSR"/>
    <property type="match status" value="1"/>
</dbReference>
<feature type="region of interest" description="Disordered" evidence="4">
    <location>
        <begin position="225"/>
        <end position="249"/>
    </location>
</feature>
<dbReference type="PROSITE" id="PS50043">
    <property type="entry name" value="HTH_LUXR_2"/>
    <property type="match status" value="1"/>
</dbReference>
<dbReference type="InterPro" id="IPR016032">
    <property type="entry name" value="Sig_transdc_resp-reg_C-effctor"/>
</dbReference>
<dbReference type="GO" id="GO:0003677">
    <property type="term" value="F:DNA binding"/>
    <property type="evidence" value="ECO:0007669"/>
    <property type="project" value="UniProtKB-KW"/>
</dbReference>
<evidence type="ECO:0000313" key="7">
    <source>
        <dbReference type="Proteomes" id="UP000294853"/>
    </source>
</evidence>
<dbReference type="Gene3D" id="3.40.50.2300">
    <property type="match status" value="1"/>
</dbReference>
<reference evidence="6 7" key="1">
    <citation type="submission" date="2019-03" db="EMBL/GenBank/DDBJ databases">
        <title>Three New Species of Nocardioides, Nocardioides euryhalodurans sp. nov., Nocardioides seonyuensis sp. nov. and Nocardioides eburneoflavus sp. nov. Iolated from Soil.</title>
        <authorList>
            <person name="Roh S.G."/>
            <person name="Lee C."/>
            <person name="Kim M.-K."/>
            <person name="Kim S.B."/>
        </authorList>
    </citation>
    <scope>NUCLEOTIDE SEQUENCE [LARGE SCALE GENOMIC DNA]</scope>
    <source>
        <strain evidence="6 7">MMS17-SY207-3</strain>
    </source>
</reference>
<gene>
    <name evidence="6" type="ORF">EXE58_03435</name>
</gene>
<evidence type="ECO:0000256" key="1">
    <source>
        <dbReference type="ARBA" id="ARBA00023015"/>
    </source>
</evidence>
<dbReference type="InterPro" id="IPR000792">
    <property type="entry name" value="Tscrpt_reg_LuxR_C"/>
</dbReference>
<dbReference type="CDD" id="cd06170">
    <property type="entry name" value="LuxR_C_like"/>
    <property type="match status" value="1"/>
</dbReference>
<dbReference type="RefSeq" id="WP_135266585.1">
    <property type="nucleotide sequence ID" value="NZ_CP038436.1"/>
</dbReference>
<dbReference type="Proteomes" id="UP000294853">
    <property type="component" value="Chromosome"/>
</dbReference>
<sequence length="249" mass="26195">MIARAAAGAPTRPGTDVAVAVRSRHLLVAQAVGAALLRRRVSARVLPWVTRPQPQTDAFGDVVLALDELDSRAAVDSLCAFVRSSEIPVLVLAGRPEGAAWGGILDAGAAEVMPSATSLDEVERALRRVSASEPIMPAEARSALTSRWREWLTEQDLVEKRLASLSPRESSVLGMLAEGLTVVEIAARLGVTESTVRSHVKALRRKLRADSQLAAVATARRFAAGPDVGLGAGPDAGLAAVGPEVPRQR</sequence>
<dbReference type="OrthoDB" id="3777240at2"/>
<dbReference type="PRINTS" id="PR00038">
    <property type="entry name" value="HTHLUXR"/>
</dbReference>
<evidence type="ECO:0000256" key="3">
    <source>
        <dbReference type="ARBA" id="ARBA00023163"/>
    </source>
</evidence>
<name>A0A4P7IDE3_9ACTN</name>
<dbReference type="EMBL" id="CP038436">
    <property type="protein sequence ID" value="QBX54613.1"/>
    <property type="molecule type" value="Genomic_DNA"/>
</dbReference>
<dbReference type="KEGG" id="nsn:EXE58_03435"/>
<evidence type="ECO:0000256" key="4">
    <source>
        <dbReference type="SAM" id="MobiDB-lite"/>
    </source>
</evidence>
<proteinExistence type="predicted"/>
<protein>
    <submittedName>
        <fullName evidence="6">Response regulator transcription factor</fullName>
    </submittedName>
</protein>
<evidence type="ECO:0000256" key="2">
    <source>
        <dbReference type="ARBA" id="ARBA00023125"/>
    </source>
</evidence>
<organism evidence="6 7">
    <name type="scientific">Nocardioides seonyuensis</name>
    <dbReference type="NCBI Taxonomy" id="2518371"/>
    <lineage>
        <taxon>Bacteria</taxon>
        <taxon>Bacillati</taxon>
        <taxon>Actinomycetota</taxon>
        <taxon>Actinomycetes</taxon>
        <taxon>Propionibacteriales</taxon>
        <taxon>Nocardioidaceae</taxon>
        <taxon>Nocardioides</taxon>
    </lineage>
</organism>
<dbReference type="AlphaFoldDB" id="A0A4P7IDE3"/>
<dbReference type="Pfam" id="PF00196">
    <property type="entry name" value="GerE"/>
    <property type="match status" value="1"/>
</dbReference>
<keyword evidence="7" id="KW-1185">Reference proteome</keyword>
<keyword evidence="3" id="KW-0804">Transcription</keyword>
<keyword evidence="1" id="KW-0805">Transcription regulation</keyword>
<dbReference type="PROSITE" id="PS00622">
    <property type="entry name" value="HTH_LUXR_1"/>
    <property type="match status" value="1"/>
</dbReference>